<reference evidence="1 2" key="1">
    <citation type="submission" date="2013-11" db="EMBL/GenBank/DDBJ databases">
        <title>The Genome Sequence of Phytophthora parasitica P1976.</title>
        <authorList>
            <consortium name="The Broad Institute Genomics Platform"/>
            <person name="Russ C."/>
            <person name="Tyler B."/>
            <person name="Panabieres F."/>
            <person name="Shan W."/>
            <person name="Tripathy S."/>
            <person name="Grunwald N."/>
            <person name="Machado M."/>
            <person name="Johnson C.S."/>
            <person name="Walker B."/>
            <person name="Young S."/>
            <person name="Zeng Q."/>
            <person name="Gargeya S."/>
            <person name="Fitzgerald M."/>
            <person name="Haas B."/>
            <person name="Abouelleil A."/>
            <person name="Allen A.W."/>
            <person name="Alvarado L."/>
            <person name="Arachchi H.M."/>
            <person name="Berlin A.M."/>
            <person name="Chapman S.B."/>
            <person name="Gainer-Dewar J."/>
            <person name="Goldberg J."/>
            <person name="Griggs A."/>
            <person name="Gujja S."/>
            <person name="Hansen M."/>
            <person name="Howarth C."/>
            <person name="Imamovic A."/>
            <person name="Ireland A."/>
            <person name="Larimer J."/>
            <person name="McCowan C."/>
            <person name="Murphy C."/>
            <person name="Pearson M."/>
            <person name="Poon T.W."/>
            <person name="Priest M."/>
            <person name="Roberts A."/>
            <person name="Saif S."/>
            <person name="Shea T."/>
            <person name="Sisk P."/>
            <person name="Sykes S."/>
            <person name="Wortman J."/>
            <person name="Nusbaum C."/>
            <person name="Birren B."/>
        </authorList>
    </citation>
    <scope>NUCLEOTIDE SEQUENCE [LARGE SCALE GENOMIC DNA]</scope>
    <source>
        <strain evidence="1 2">P1976</strain>
    </source>
</reference>
<dbReference type="OrthoDB" id="105229at2759"/>
<accession>A0A080ZU51</accession>
<dbReference type="AlphaFoldDB" id="A0A080ZU51"/>
<organism evidence="1 2">
    <name type="scientific">Phytophthora nicotianae P1976</name>
    <dbReference type="NCBI Taxonomy" id="1317066"/>
    <lineage>
        <taxon>Eukaryota</taxon>
        <taxon>Sar</taxon>
        <taxon>Stramenopiles</taxon>
        <taxon>Oomycota</taxon>
        <taxon>Peronosporomycetes</taxon>
        <taxon>Peronosporales</taxon>
        <taxon>Peronosporaceae</taxon>
        <taxon>Phytophthora</taxon>
    </lineage>
</organism>
<dbReference type="EMBL" id="ANJA01002404">
    <property type="protein sequence ID" value="ETO70162.1"/>
    <property type="molecule type" value="Genomic_DNA"/>
</dbReference>
<evidence type="ECO:0000313" key="1">
    <source>
        <dbReference type="EMBL" id="ETO70162.1"/>
    </source>
</evidence>
<name>A0A080ZU51_PHYNI</name>
<proteinExistence type="predicted"/>
<dbReference type="PANTHER" id="PTHR40866:SF1">
    <property type="entry name" value="BED-TYPE DOMAIN-CONTAINING PROTEIN"/>
    <property type="match status" value="1"/>
</dbReference>
<dbReference type="PANTHER" id="PTHR40866">
    <property type="entry name" value="BED-TYPE DOMAIN-CONTAINING PROTEIN"/>
    <property type="match status" value="1"/>
</dbReference>
<evidence type="ECO:0008006" key="3">
    <source>
        <dbReference type="Google" id="ProtNLM"/>
    </source>
</evidence>
<gene>
    <name evidence="1" type="ORF">F444_13330</name>
</gene>
<sequence>MADVRVLFDQVADDYPVMASHLRPTTKIVHTPVFESALVKICNNTKLTASELRAVQRFVVEPTATSDKRKERAASNYASEILRGGKQTRTTGAATVSFHELAKVVPPTSNTWTCMLPANFEMLAFLRVNRDLWNAASLITTE</sequence>
<protein>
    <recommendedName>
        <fullName evidence="3">HAT C-terminal dimerisation domain-containing protein</fullName>
    </recommendedName>
</protein>
<evidence type="ECO:0000313" key="2">
    <source>
        <dbReference type="Proteomes" id="UP000028582"/>
    </source>
</evidence>
<comment type="caution">
    <text evidence="1">The sequence shown here is derived from an EMBL/GenBank/DDBJ whole genome shotgun (WGS) entry which is preliminary data.</text>
</comment>
<dbReference type="Proteomes" id="UP000028582">
    <property type="component" value="Unassembled WGS sequence"/>
</dbReference>